<organism evidence="1">
    <name type="scientific">Lepeophtheirus salmonis</name>
    <name type="common">Salmon louse</name>
    <name type="synonym">Caligus salmonis</name>
    <dbReference type="NCBI Taxonomy" id="72036"/>
    <lineage>
        <taxon>Eukaryota</taxon>
        <taxon>Metazoa</taxon>
        <taxon>Ecdysozoa</taxon>
        <taxon>Arthropoda</taxon>
        <taxon>Crustacea</taxon>
        <taxon>Multicrustacea</taxon>
        <taxon>Hexanauplia</taxon>
        <taxon>Copepoda</taxon>
        <taxon>Siphonostomatoida</taxon>
        <taxon>Caligidae</taxon>
        <taxon>Lepeophtheirus</taxon>
    </lineage>
</organism>
<evidence type="ECO:0000313" key="1">
    <source>
        <dbReference type="EMBL" id="CDW21229.1"/>
    </source>
</evidence>
<dbReference type="AlphaFoldDB" id="A0A0K2T576"/>
<dbReference type="EMBL" id="HACA01003868">
    <property type="protein sequence ID" value="CDW21229.1"/>
    <property type="molecule type" value="Transcribed_RNA"/>
</dbReference>
<reference evidence="1" key="1">
    <citation type="submission" date="2014-05" db="EMBL/GenBank/DDBJ databases">
        <authorList>
            <person name="Chronopoulou M."/>
        </authorList>
    </citation>
    <scope>NUCLEOTIDE SEQUENCE</scope>
    <source>
        <tissue evidence="1">Whole organism</tissue>
    </source>
</reference>
<proteinExistence type="predicted"/>
<accession>A0A0K2T576</accession>
<protein>
    <submittedName>
        <fullName evidence="1">Uncharacterized protein</fullName>
    </submittedName>
</protein>
<sequence>MYVIRSDLLNIGTYKYQFACELTSSNASNTSFLSTQSHRDP</sequence>
<name>A0A0K2T576_LEPSM</name>